<accession>A0A414SK98</accession>
<gene>
    <name evidence="3" type="ORF">DW272_02065</name>
</gene>
<proteinExistence type="inferred from homology"/>
<comment type="caution">
    <text evidence="3">The sequence shown here is derived from an EMBL/GenBank/DDBJ whole genome shotgun (WGS) entry which is preliminary data.</text>
</comment>
<dbReference type="GO" id="GO:0004521">
    <property type="term" value="F:RNA endonuclease activity"/>
    <property type="evidence" value="ECO:0007669"/>
    <property type="project" value="TreeGrafter"/>
</dbReference>
<dbReference type="GO" id="GO:0003677">
    <property type="term" value="F:DNA binding"/>
    <property type="evidence" value="ECO:0007669"/>
    <property type="project" value="InterPro"/>
</dbReference>
<dbReference type="AlphaFoldDB" id="A0A414SK98"/>
<keyword evidence="2" id="KW-1277">Toxin-antitoxin system</keyword>
<sequence length="128" mass="14574">MDLHRYDIVEAEIKMTTPSGSVQKKRRPYVIVGNEQGTKTAPTVIAMPLTHIIKRTNLPVHGCIKADGDTGLAYYSMVLGEQPYTLDKQYEVKRKLGSVVDMKQKNLINKICWNTMFYGENINWEAIL</sequence>
<comment type="similarity">
    <text evidence="1">Belongs to the PemK/MazF family.</text>
</comment>
<dbReference type="InterPro" id="IPR011067">
    <property type="entry name" value="Plasmid_toxin/cell-grow_inhib"/>
</dbReference>
<evidence type="ECO:0000256" key="2">
    <source>
        <dbReference type="ARBA" id="ARBA00022649"/>
    </source>
</evidence>
<evidence type="ECO:0000256" key="1">
    <source>
        <dbReference type="ARBA" id="ARBA00007521"/>
    </source>
</evidence>
<dbReference type="Pfam" id="PF02452">
    <property type="entry name" value="PemK_toxin"/>
    <property type="match status" value="1"/>
</dbReference>
<dbReference type="GO" id="GO:0016075">
    <property type="term" value="P:rRNA catabolic process"/>
    <property type="evidence" value="ECO:0007669"/>
    <property type="project" value="TreeGrafter"/>
</dbReference>
<organism evidence="3 4">
    <name type="scientific">Blautia obeum</name>
    <dbReference type="NCBI Taxonomy" id="40520"/>
    <lineage>
        <taxon>Bacteria</taxon>
        <taxon>Bacillati</taxon>
        <taxon>Bacillota</taxon>
        <taxon>Clostridia</taxon>
        <taxon>Lachnospirales</taxon>
        <taxon>Lachnospiraceae</taxon>
        <taxon>Blautia</taxon>
    </lineage>
</organism>
<dbReference type="GO" id="GO:0006402">
    <property type="term" value="P:mRNA catabolic process"/>
    <property type="evidence" value="ECO:0007669"/>
    <property type="project" value="TreeGrafter"/>
</dbReference>
<dbReference type="PANTHER" id="PTHR33988:SF2">
    <property type="entry name" value="ENDORIBONUCLEASE MAZF"/>
    <property type="match status" value="1"/>
</dbReference>
<reference evidence="3 4" key="1">
    <citation type="submission" date="2018-08" db="EMBL/GenBank/DDBJ databases">
        <title>A genome reference for cultivated species of the human gut microbiota.</title>
        <authorList>
            <person name="Zou Y."/>
            <person name="Xue W."/>
            <person name="Luo G."/>
        </authorList>
    </citation>
    <scope>NUCLEOTIDE SEQUENCE [LARGE SCALE GENOMIC DNA]</scope>
    <source>
        <strain evidence="3 4">AM22-9LB</strain>
    </source>
</reference>
<name>A0A414SK98_9FIRM</name>
<evidence type="ECO:0000313" key="4">
    <source>
        <dbReference type="Proteomes" id="UP000284220"/>
    </source>
</evidence>
<dbReference type="RefSeq" id="WP_118197335.1">
    <property type="nucleotide sequence ID" value="NZ_QRHZ01000001.1"/>
</dbReference>
<dbReference type="SUPFAM" id="SSF50118">
    <property type="entry name" value="Cell growth inhibitor/plasmid maintenance toxic component"/>
    <property type="match status" value="1"/>
</dbReference>
<dbReference type="Gene3D" id="2.30.30.110">
    <property type="match status" value="1"/>
</dbReference>
<evidence type="ECO:0000313" key="3">
    <source>
        <dbReference type="EMBL" id="RHG20013.1"/>
    </source>
</evidence>
<dbReference type="EMBL" id="QRHZ01000001">
    <property type="protein sequence ID" value="RHG20013.1"/>
    <property type="molecule type" value="Genomic_DNA"/>
</dbReference>
<dbReference type="InterPro" id="IPR003477">
    <property type="entry name" value="PemK-like"/>
</dbReference>
<dbReference type="PANTHER" id="PTHR33988">
    <property type="entry name" value="ENDORIBONUCLEASE MAZF-RELATED"/>
    <property type="match status" value="1"/>
</dbReference>
<protein>
    <submittedName>
        <fullName evidence="3">Type II toxin-antitoxin system PemK/MazF family toxin</fullName>
    </submittedName>
</protein>
<dbReference type="Proteomes" id="UP000284220">
    <property type="component" value="Unassembled WGS sequence"/>
</dbReference>